<feature type="compositionally biased region" description="Basic and acidic residues" evidence="1">
    <location>
        <begin position="226"/>
        <end position="237"/>
    </location>
</feature>
<dbReference type="Pfam" id="PF15115">
    <property type="entry name" value="HDNR"/>
    <property type="match status" value="1"/>
</dbReference>
<proteinExistence type="predicted"/>
<dbReference type="Ensembl" id="ENSACDT00005003754.1">
    <property type="protein sequence ID" value="ENSACDP00005003115.1"/>
    <property type="gene ID" value="ENSACDG00005002214.1"/>
</dbReference>
<dbReference type="PANTHER" id="PTHR35440">
    <property type="entry name" value="TESTIS-EXPRESSED PROTEIN 36"/>
    <property type="match status" value="1"/>
</dbReference>
<reference evidence="3" key="2">
    <citation type="submission" date="2025-09" db="UniProtKB">
        <authorList>
            <consortium name="Ensembl"/>
        </authorList>
    </citation>
    <scope>IDENTIFICATION</scope>
</reference>
<evidence type="ECO:0000256" key="1">
    <source>
        <dbReference type="SAM" id="MobiDB-lite"/>
    </source>
</evidence>
<feature type="region of interest" description="Disordered" evidence="1">
    <location>
        <begin position="214"/>
        <end position="250"/>
    </location>
</feature>
<dbReference type="Proteomes" id="UP000694521">
    <property type="component" value="Unplaced"/>
</dbReference>
<dbReference type="InterPro" id="IPR029369">
    <property type="entry name" value="HDNR"/>
</dbReference>
<keyword evidence="4" id="KW-1185">Reference proteome</keyword>
<sequence length="250" mass="28570">MPADISSSSRPQWPPGAAMAQHFFHSLKPLSLEFLSCSQKVLCFQAYCHTTAGVAWGKEGKRDKDVKCFYEAEYHYINNFRKVPAEIMFLSILLIHIFAHVGGCQSQPESTTSSALKQAQDAQAAQHMEGRLPLTYRAREQRAVNNSFPFSSHDNRHCLQNVGEYFDFGMGRRKVEPERRQQNSQNFFLWAHESVPSSEDGLTIYQTSFVKDQNTESPFCRRYPKHHTEESRTDKSAPENGKNMQPNKSS</sequence>
<evidence type="ECO:0000313" key="3">
    <source>
        <dbReference type="Ensembl" id="ENSACDP00005003115.1"/>
    </source>
</evidence>
<feature type="domain" description="Domain of unknown function with conserved HDNR motif" evidence="2">
    <location>
        <begin position="98"/>
        <end position="238"/>
    </location>
</feature>
<name>A0A8B9DC35_ANSCY</name>
<protein>
    <submittedName>
        <fullName evidence="3">Testis expressed 36</fullName>
    </submittedName>
</protein>
<evidence type="ECO:0000313" key="4">
    <source>
        <dbReference type="Proteomes" id="UP000694521"/>
    </source>
</evidence>
<dbReference type="AlphaFoldDB" id="A0A8B9DC35"/>
<reference evidence="3" key="1">
    <citation type="submission" date="2025-08" db="UniProtKB">
        <authorList>
            <consortium name="Ensembl"/>
        </authorList>
    </citation>
    <scope>IDENTIFICATION</scope>
</reference>
<evidence type="ECO:0000259" key="2">
    <source>
        <dbReference type="Pfam" id="PF15115"/>
    </source>
</evidence>
<accession>A0A8B9DC35</accession>
<organism evidence="3 4">
    <name type="scientific">Anser cygnoides</name>
    <name type="common">Swan goose</name>
    <dbReference type="NCBI Taxonomy" id="8845"/>
    <lineage>
        <taxon>Eukaryota</taxon>
        <taxon>Metazoa</taxon>
        <taxon>Chordata</taxon>
        <taxon>Craniata</taxon>
        <taxon>Vertebrata</taxon>
        <taxon>Euteleostomi</taxon>
        <taxon>Archelosauria</taxon>
        <taxon>Archosauria</taxon>
        <taxon>Dinosauria</taxon>
        <taxon>Saurischia</taxon>
        <taxon>Theropoda</taxon>
        <taxon>Coelurosauria</taxon>
        <taxon>Aves</taxon>
        <taxon>Neognathae</taxon>
        <taxon>Galloanserae</taxon>
        <taxon>Anseriformes</taxon>
        <taxon>Anatidae</taxon>
        <taxon>Anserinae</taxon>
        <taxon>Anser</taxon>
    </lineage>
</organism>
<dbReference type="PANTHER" id="PTHR35440:SF1">
    <property type="entry name" value="TESTIS-EXPRESSED PROTEIN 36"/>
    <property type="match status" value="1"/>
</dbReference>